<organism evidence="2 3">
    <name type="scientific">Laodelphax striatellus</name>
    <name type="common">Small brown planthopper</name>
    <name type="synonym">Delphax striatella</name>
    <dbReference type="NCBI Taxonomy" id="195883"/>
    <lineage>
        <taxon>Eukaryota</taxon>
        <taxon>Metazoa</taxon>
        <taxon>Ecdysozoa</taxon>
        <taxon>Arthropoda</taxon>
        <taxon>Hexapoda</taxon>
        <taxon>Insecta</taxon>
        <taxon>Pterygota</taxon>
        <taxon>Neoptera</taxon>
        <taxon>Paraneoptera</taxon>
        <taxon>Hemiptera</taxon>
        <taxon>Auchenorrhyncha</taxon>
        <taxon>Fulgoroidea</taxon>
        <taxon>Delphacidae</taxon>
        <taxon>Criomorphinae</taxon>
        <taxon>Laodelphax</taxon>
    </lineage>
</organism>
<comment type="caution">
    <text evidence="2">The sequence shown here is derived from an EMBL/GenBank/DDBJ whole genome shotgun (WGS) entry which is preliminary data.</text>
</comment>
<sequence>MRLTEEEKAVEAFGMDSPEKSNFEMFIRKKLSQTVSEVAKQSNQGKKRKKVPQGAGEILTKKSVEKRLLEEEMKKKVKNIKKEKLEKPPVRSVKVVKKKLFKEDKKQQKPSDLSSSSDDEHDGK</sequence>
<proteinExistence type="predicted"/>
<name>A0A482XMX7_LAOST</name>
<dbReference type="AlphaFoldDB" id="A0A482XMX7"/>
<dbReference type="OrthoDB" id="10647175at2759"/>
<feature type="region of interest" description="Disordered" evidence="1">
    <location>
        <begin position="98"/>
        <end position="124"/>
    </location>
</feature>
<evidence type="ECO:0000313" key="3">
    <source>
        <dbReference type="Proteomes" id="UP000291343"/>
    </source>
</evidence>
<evidence type="ECO:0000256" key="1">
    <source>
        <dbReference type="SAM" id="MobiDB-lite"/>
    </source>
</evidence>
<dbReference type="EMBL" id="QKKF02005541">
    <property type="protein sequence ID" value="RZF46860.1"/>
    <property type="molecule type" value="Genomic_DNA"/>
</dbReference>
<dbReference type="InParanoid" id="A0A482XMX7"/>
<keyword evidence="3" id="KW-1185">Reference proteome</keyword>
<accession>A0A482XMX7</accession>
<reference evidence="2 3" key="1">
    <citation type="journal article" date="2017" name="Gigascience">
        <title>Genome sequence of the small brown planthopper, Laodelphax striatellus.</title>
        <authorList>
            <person name="Zhu J."/>
            <person name="Jiang F."/>
            <person name="Wang X."/>
            <person name="Yang P."/>
            <person name="Bao Y."/>
            <person name="Zhao W."/>
            <person name="Wang W."/>
            <person name="Lu H."/>
            <person name="Wang Q."/>
            <person name="Cui N."/>
            <person name="Li J."/>
            <person name="Chen X."/>
            <person name="Luo L."/>
            <person name="Yu J."/>
            <person name="Kang L."/>
            <person name="Cui F."/>
        </authorList>
    </citation>
    <scope>NUCLEOTIDE SEQUENCE [LARGE SCALE GENOMIC DNA]</scope>
    <source>
        <strain evidence="2">Lst14</strain>
    </source>
</reference>
<gene>
    <name evidence="2" type="ORF">LSTR_LSTR008241</name>
</gene>
<dbReference type="SMR" id="A0A482XMX7"/>
<dbReference type="Proteomes" id="UP000291343">
    <property type="component" value="Unassembled WGS sequence"/>
</dbReference>
<evidence type="ECO:0000313" key="2">
    <source>
        <dbReference type="EMBL" id="RZF46860.1"/>
    </source>
</evidence>
<protein>
    <submittedName>
        <fullName evidence="2">Uncharacterized protein</fullName>
    </submittedName>
</protein>